<name>A0AAV4RSC3_9ARAC</name>
<protein>
    <submittedName>
        <fullName evidence="2">Uncharacterized protein</fullName>
    </submittedName>
</protein>
<keyword evidence="1" id="KW-0472">Membrane</keyword>
<dbReference type="PANTHER" id="PTHR11360">
    <property type="entry name" value="MONOCARBOXYLATE TRANSPORTER"/>
    <property type="match status" value="1"/>
</dbReference>
<keyword evidence="1" id="KW-1133">Transmembrane helix</keyword>
<gene>
    <name evidence="2" type="primary">AVEN_32664_1</name>
    <name evidence="2" type="ORF">CDAR_32091</name>
</gene>
<organism evidence="2 3">
    <name type="scientific">Caerostris darwini</name>
    <dbReference type="NCBI Taxonomy" id="1538125"/>
    <lineage>
        <taxon>Eukaryota</taxon>
        <taxon>Metazoa</taxon>
        <taxon>Ecdysozoa</taxon>
        <taxon>Arthropoda</taxon>
        <taxon>Chelicerata</taxon>
        <taxon>Arachnida</taxon>
        <taxon>Araneae</taxon>
        <taxon>Araneomorphae</taxon>
        <taxon>Entelegynae</taxon>
        <taxon>Araneoidea</taxon>
        <taxon>Araneidae</taxon>
        <taxon>Caerostris</taxon>
    </lineage>
</organism>
<sequence length="664" mass="74369">MYNASQRYRCWTVALICTVINFLLLGTARLSGVMYLAILERFKVNRNQASFPFVLCYTIRNVASPLIGYMGGKFGIYSVTLWGGVLASVAVGCCFFAEDIITVTVLWGGIFGFGVGMATVLVPEILNQHFDKYIANANGIAFSGECIGGFMLPLLLKFSLNTYCLYGTFLILSGLVLQSIPAALLLIAFSHTKSLNVDQCARDKEKLLNSQTYESDSQFIDEKDFYESTKSNVLFAPKYDFTSSKREESLIEVEINKLPDGKDAYFYPKKIKRKEQTLPITIGAKSNLITKHLSLLAIGNREIATRNIRKDPIYDQAEINLNSSDTSLVSAEVVMAHSYPKQEKRMGKHALLLETTGVLSSLARNNRRNPCQYYESFEPNLQVVEVLADDQKRLIKSSTESSKRLSVSDINAKNKLIPPRKYCPSKEKKASTFFSSFRLFLDPAFVMILLTQSFVMYNIVMFITVINDFCRDTGLSSNQETAVLLFLSVSDMIGRLGLGWITDIGFMSNTSFSALCCLGMGVAIGSLVFLKLFIEIGLSVAVFGLFFGGFLIVCPGIITDHIPKDERPMALASRFFLFGPMSFSQSPLIYYFREYLGSYKFVFIIITVLSIISGITSLLTPKAAKFRDRRKNYEQMKAENTRYNRKNNSHRTSLIETIGSSLQL</sequence>
<dbReference type="EMBL" id="BPLQ01006574">
    <property type="protein sequence ID" value="GIY23721.1"/>
    <property type="molecule type" value="Genomic_DNA"/>
</dbReference>
<proteinExistence type="predicted"/>
<reference evidence="2 3" key="1">
    <citation type="submission" date="2021-06" db="EMBL/GenBank/DDBJ databases">
        <title>Caerostris darwini draft genome.</title>
        <authorList>
            <person name="Kono N."/>
            <person name="Arakawa K."/>
        </authorList>
    </citation>
    <scope>NUCLEOTIDE SEQUENCE [LARGE SCALE GENOMIC DNA]</scope>
</reference>
<dbReference type="Gene3D" id="1.20.1250.20">
    <property type="entry name" value="MFS general substrate transporter like domains"/>
    <property type="match status" value="2"/>
</dbReference>
<keyword evidence="1" id="KW-0812">Transmembrane</keyword>
<evidence type="ECO:0000313" key="3">
    <source>
        <dbReference type="Proteomes" id="UP001054837"/>
    </source>
</evidence>
<dbReference type="SUPFAM" id="SSF103473">
    <property type="entry name" value="MFS general substrate transporter"/>
    <property type="match status" value="1"/>
</dbReference>
<feature type="transmembrane region" description="Helical" evidence="1">
    <location>
        <begin position="104"/>
        <end position="126"/>
    </location>
</feature>
<dbReference type="Pfam" id="PF07690">
    <property type="entry name" value="MFS_1"/>
    <property type="match status" value="1"/>
</dbReference>
<keyword evidence="3" id="KW-1185">Reference proteome</keyword>
<comment type="caution">
    <text evidence="2">The sequence shown here is derived from an EMBL/GenBank/DDBJ whole genome shotgun (WGS) entry which is preliminary data.</text>
</comment>
<feature type="transmembrane region" description="Helical" evidence="1">
    <location>
        <begin position="540"/>
        <end position="559"/>
    </location>
</feature>
<dbReference type="AlphaFoldDB" id="A0AAV4RSC3"/>
<feature type="transmembrane region" description="Helical" evidence="1">
    <location>
        <begin position="439"/>
        <end position="463"/>
    </location>
</feature>
<dbReference type="GO" id="GO:0008028">
    <property type="term" value="F:monocarboxylic acid transmembrane transporter activity"/>
    <property type="evidence" value="ECO:0007669"/>
    <property type="project" value="TreeGrafter"/>
</dbReference>
<feature type="transmembrane region" description="Helical" evidence="1">
    <location>
        <begin position="12"/>
        <end position="38"/>
    </location>
</feature>
<feature type="transmembrane region" description="Helical" evidence="1">
    <location>
        <begin position="483"/>
        <end position="501"/>
    </location>
</feature>
<dbReference type="InterPro" id="IPR036259">
    <property type="entry name" value="MFS_trans_sf"/>
</dbReference>
<dbReference type="Proteomes" id="UP001054837">
    <property type="component" value="Unassembled WGS sequence"/>
</dbReference>
<feature type="transmembrane region" description="Helical" evidence="1">
    <location>
        <begin position="513"/>
        <end position="534"/>
    </location>
</feature>
<dbReference type="PANTHER" id="PTHR11360:SF303">
    <property type="entry name" value="MAJOR FACILITATOR SUPERFAMILY (MFS) PROFILE DOMAIN-CONTAINING PROTEIN"/>
    <property type="match status" value="1"/>
</dbReference>
<dbReference type="InterPro" id="IPR050327">
    <property type="entry name" value="Proton-linked_MCT"/>
</dbReference>
<evidence type="ECO:0000256" key="1">
    <source>
        <dbReference type="SAM" id="Phobius"/>
    </source>
</evidence>
<accession>A0AAV4RSC3</accession>
<dbReference type="InterPro" id="IPR011701">
    <property type="entry name" value="MFS"/>
</dbReference>
<feature type="transmembrane region" description="Helical" evidence="1">
    <location>
        <begin position="598"/>
        <end position="620"/>
    </location>
</feature>
<feature type="transmembrane region" description="Helical" evidence="1">
    <location>
        <begin position="168"/>
        <end position="189"/>
    </location>
</feature>
<feature type="transmembrane region" description="Helical" evidence="1">
    <location>
        <begin position="133"/>
        <end position="156"/>
    </location>
</feature>
<evidence type="ECO:0000313" key="2">
    <source>
        <dbReference type="EMBL" id="GIY23721.1"/>
    </source>
</evidence>
<feature type="transmembrane region" description="Helical" evidence="1">
    <location>
        <begin position="76"/>
        <end position="98"/>
    </location>
</feature>